<evidence type="ECO:0000313" key="3">
    <source>
        <dbReference type="Proteomes" id="UP000184188"/>
    </source>
</evidence>
<dbReference type="InterPro" id="IPR043141">
    <property type="entry name" value="Ribosomal_uL10-like_sf"/>
</dbReference>
<evidence type="ECO:0000313" key="2">
    <source>
        <dbReference type="EMBL" id="OJJ49392.1"/>
    </source>
</evidence>
<gene>
    <name evidence="2" type="ORF">ASPZODRAFT_129847</name>
</gene>
<protein>
    <submittedName>
        <fullName evidence="2">Uncharacterized protein</fullName>
    </submittedName>
</protein>
<dbReference type="PANTHER" id="PTHR11560">
    <property type="entry name" value="39S RIBOSOMAL PROTEIN L10, MITOCHONDRIAL"/>
    <property type="match status" value="1"/>
</dbReference>
<dbReference type="RefSeq" id="XP_022583902.1">
    <property type="nucleotide sequence ID" value="XM_022722369.1"/>
</dbReference>
<keyword evidence="3" id="KW-1185">Reference proteome</keyword>
<accession>A0A1L9SQ63</accession>
<dbReference type="STRING" id="1073090.A0A1L9SQ63"/>
<proteinExistence type="inferred from homology"/>
<dbReference type="EMBL" id="KV878338">
    <property type="protein sequence ID" value="OJJ49392.1"/>
    <property type="molecule type" value="Genomic_DNA"/>
</dbReference>
<dbReference type="AlphaFoldDB" id="A0A1L9SQ63"/>
<organism evidence="2 3">
    <name type="scientific">Penicilliopsis zonata CBS 506.65</name>
    <dbReference type="NCBI Taxonomy" id="1073090"/>
    <lineage>
        <taxon>Eukaryota</taxon>
        <taxon>Fungi</taxon>
        <taxon>Dikarya</taxon>
        <taxon>Ascomycota</taxon>
        <taxon>Pezizomycotina</taxon>
        <taxon>Eurotiomycetes</taxon>
        <taxon>Eurotiomycetidae</taxon>
        <taxon>Eurotiales</taxon>
        <taxon>Aspergillaceae</taxon>
        <taxon>Penicilliopsis</taxon>
    </lineage>
</organism>
<dbReference type="VEuPathDB" id="FungiDB:ASPZODRAFT_129847"/>
<dbReference type="OrthoDB" id="360689at2759"/>
<sequence>MPPRLRVPSERVSQLFLRPRVLCQYEASTICRRSVSAAAASAVAPAASIELAKAPNASISKYPQSQPHSYRRPENRRSQLLRQYASLIRTSPLMVMFQHNNLKAVEWLAIRRELNKALQKVDEQMAAEGRNVPPIASNIKLQIIRTSIFDVALRVVEYFKPIKTPGSEHWSDGTSTPHDLSHEVHDAVFPMKGKHELSAILLGPVAVLSIPVVSPEYMKAALSVLVPKDLGLTPPSRKANPTWHEPTVQNGLQKLTLLAARVDGKLLDTDETVWVSKIEGGMDGLRAQLVRSLESVGASVTSALEGAGKSLYLTLESRRSVLEEEQKGPADEKSEP</sequence>
<evidence type="ECO:0000256" key="1">
    <source>
        <dbReference type="ARBA" id="ARBA00008889"/>
    </source>
</evidence>
<comment type="similarity">
    <text evidence="1">Belongs to the universal ribosomal protein uL10 family.</text>
</comment>
<reference evidence="3" key="1">
    <citation type="journal article" date="2017" name="Genome Biol.">
        <title>Comparative genomics reveals high biological diversity and specific adaptations in the industrially and medically important fungal genus Aspergillus.</title>
        <authorList>
            <person name="de Vries R.P."/>
            <person name="Riley R."/>
            <person name="Wiebenga A."/>
            <person name="Aguilar-Osorio G."/>
            <person name="Amillis S."/>
            <person name="Uchima C.A."/>
            <person name="Anderluh G."/>
            <person name="Asadollahi M."/>
            <person name="Askin M."/>
            <person name="Barry K."/>
            <person name="Battaglia E."/>
            <person name="Bayram O."/>
            <person name="Benocci T."/>
            <person name="Braus-Stromeyer S.A."/>
            <person name="Caldana C."/>
            <person name="Canovas D."/>
            <person name="Cerqueira G.C."/>
            <person name="Chen F."/>
            <person name="Chen W."/>
            <person name="Choi C."/>
            <person name="Clum A."/>
            <person name="Dos Santos R.A."/>
            <person name="Damasio A.R."/>
            <person name="Diallinas G."/>
            <person name="Emri T."/>
            <person name="Fekete E."/>
            <person name="Flipphi M."/>
            <person name="Freyberg S."/>
            <person name="Gallo A."/>
            <person name="Gournas C."/>
            <person name="Habgood R."/>
            <person name="Hainaut M."/>
            <person name="Harispe M.L."/>
            <person name="Henrissat B."/>
            <person name="Hilden K.S."/>
            <person name="Hope R."/>
            <person name="Hossain A."/>
            <person name="Karabika E."/>
            <person name="Karaffa L."/>
            <person name="Karanyi Z."/>
            <person name="Krasevec N."/>
            <person name="Kuo A."/>
            <person name="Kusch H."/>
            <person name="LaButti K."/>
            <person name="Lagendijk E.L."/>
            <person name="Lapidus A."/>
            <person name="Levasseur A."/>
            <person name="Lindquist E."/>
            <person name="Lipzen A."/>
            <person name="Logrieco A.F."/>
            <person name="MacCabe A."/>
            <person name="Maekelae M.R."/>
            <person name="Malavazi I."/>
            <person name="Melin P."/>
            <person name="Meyer V."/>
            <person name="Mielnichuk N."/>
            <person name="Miskei M."/>
            <person name="Molnar A.P."/>
            <person name="Mule G."/>
            <person name="Ngan C.Y."/>
            <person name="Orejas M."/>
            <person name="Orosz E."/>
            <person name="Ouedraogo J.P."/>
            <person name="Overkamp K.M."/>
            <person name="Park H.-S."/>
            <person name="Perrone G."/>
            <person name="Piumi F."/>
            <person name="Punt P.J."/>
            <person name="Ram A.F."/>
            <person name="Ramon A."/>
            <person name="Rauscher S."/>
            <person name="Record E."/>
            <person name="Riano-Pachon D.M."/>
            <person name="Robert V."/>
            <person name="Roehrig J."/>
            <person name="Ruller R."/>
            <person name="Salamov A."/>
            <person name="Salih N.S."/>
            <person name="Samson R.A."/>
            <person name="Sandor E."/>
            <person name="Sanguinetti M."/>
            <person name="Schuetze T."/>
            <person name="Sepcic K."/>
            <person name="Shelest E."/>
            <person name="Sherlock G."/>
            <person name="Sophianopoulou V."/>
            <person name="Squina F.M."/>
            <person name="Sun H."/>
            <person name="Susca A."/>
            <person name="Todd R.B."/>
            <person name="Tsang A."/>
            <person name="Unkles S.E."/>
            <person name="van de Wiele N."/>
            <person name="van Rossen-Uffink D."/>
            <person name="Oliveira J.V."/>
            <person name="Vesth T.C."/>
            <person name="Visser J."/>
            <person name="Yu J.-H."/>
            <person name="Zhou M."/>
            <person name="Andersen M.R."/>
            <person name="Archer D.B."/>
            <person name="Baker S.E."/>
            <person name="Benoit I."/>
            <person name="Brakhage A.A."/>
            <person name="Braus G.H."/>
            <person name="Fischer R."/>
            <person name="Frisvad J.C."/>
            <person name="Goldman G.H."/>
            <person name="Houbraken J."/>
            <person name="Oakley B."/>
            <person name="Pocsi I."/>
            <person name="Scazzocchio C."/>
            <person name="Seiboth B."/>
            <person name="vanKuyk P.A."/>
            <person name="Wortman J."/>
            <person name="Dyer P.S."/>
            <person name="Grigoriev I.V."/>
        </authorList>
    </citation>
    <scope>NUCLEOTIDE SEQUENCE [LARGE SCALE GENOMIC DNA]</scope>
    <source>
        <strain evidence="3">CBS 506.65</strain>
    </source>
</reference>
<dbReference type="SUPFAM" id="SSF160369">
    <property type="entry name" value="Ribosomal protein L10-like"/>
    <property type="match status" value="1"/>
</dbReference>
<dbReference type="Gene3D" id="3.30.70.1730">
    <property type="match status" value="1"/>
</dbReference>
<dbReference type="Proteomes" id="UP000184188">
    <property type="component" value="Unassembled WGS sequence"/>
</dbReference>
<dbReference type="InterPro" id="IPR047865">
    <property type="entry name" value="Ribosomal_uL10_bac_type"/>
</dbReference>
<dbReference type="GeneID" id="34608834"/>
<name>A0A1L9SQ63_9EURO</name>